<dbReference type="EMBL" id="CP120997">
    <property type="protein sequence ID" value="WLQ32027.1"/>
    <property type="molecule type" value="Genomic_DNA"/>
</dbReference>
<reference evidence="4 5" key="1">
    <citation type="submission" date="2023-03" db="EMBL/GenBank/DDBJ databases">
        <title>Isolation and description of six Streptomyces strains from soil environments, able to metabolize different microbial glucans.</title>
        <authorList>
            <person name="Widen T."/>
            <person name="Larsbrink J."/>
        </authorList>
    </citation>
    <scope>NUCLEOTIDE SEQUENCE [LARGE SCALE GENOMIC DNA]</scope>
    <source>
        <strain evidence="4 5">Mut1</strain>
    </source>
</reference>
<sequence length="135" mass="14049">MFGLAVVGAGPAGMSAALRAADHGLEAVVIDEQRRAGGQIFRRPPQDPTTGTPRPTAGYAWATGLIRRFEQDPRLTAKFGWSAIGVLPGGTGPDSLGVAVSHPRHGARQIAARRLLIATGAYDLPVAFPGGRCPE</sequence>
<keyword evidence="1" id="KW-0560">Oxidoreductase</keyword>
<dbReference type="Proteomes" id="UP001239522">
    <property type="component" value="Chromosome"/>
</dbReference>
<evidence type="ECO:0000256" key="1">
    <source>
        <dbReference type="ARBA" id="ARBA00023002"/>
    </source>
</evidence>
<dbReference type="SUPFAM" id="SSF51905">
    <property type="entry name" value="FAD/NAD(P)-binding domain"/>
    <property type="match status" value="1"/>
</dbReference>
<dbReference type="PRINTS" id="PR00411">
    <property type="entry name" value="PNDRDTASEI"/>
</dbReference>
<feature type="region of interest" description="Disordered" evidence="2">
    <location>
        <begin position="37"/>
        <end position="57"/>
    </location>
</feature>
<evidence type="ECO:0000313" key="5">
    <source>
        <dbReference type="Proteomes" id="UP001239522"/>
    </source>
</evidence>
<evidence type="ECO:0000259" key="3">
    <source>
        <dbReference type="Pfam" id="PF07992"/>
    </source>
</evidence>
<dbReference type="PRINTS" id="PR00368">
    <property type="entry name" value="FADPNR"/>
</dbReference>
<name>A0ABY9HBZ8_9ACTN</name>
<organism evidence="4 5">
    <name type="scientific">Streptomyces castrisilvae</name>
    <dbReference type="NCBI Taxonomy" id="3033811"/>
    <lineage>
        <taxon>Bacteria</taxon>
        <taxon>Bacillati</taxon>
        <taxon>Actinomycetota</taxon>
        <taxon>Actinomycetes</taxon>
        <taxon>Kitasatosporales</taxon>
        <taxon>Streptomycetaceae</taxon>
        <taxon>Streptomyces</taxon>
    </lineage>
</organism>
<dbReference type="InterPro" id="IPR051691">
    <property type="entry name" value="Metab_Enz_Cyan_OpOx_G3PDH"/>
</dbReference>
<feature type="domain" description="FAD/NAD(P)-binding" evidence="3">
    <location>
        <begin position="4"/>
        <end position="130"/>
    </location>
</feature>
<gene>
    <name evidence="4" type="ORF">P8A18_00615</name>
</gene>
<dbReference type="InterPro" id="IPR036188">
    <property type="entry name" value="FAD/NAD-bd_sf"/>
</dbReference>
<dbReference type="Gene3D" id="3.50.50.60">
    <property type="entry name" value="FAD/NAD(P)-binding domain"/>
    <property type="match status" value="1"/>
</dbReference>
<dbReference type="PANTHER" id="PTHR42949">
    <property type="entry name" value="ANAEROBIC GLYCEROL-3-PHOSPHATE DEHYDROGENASE SUBUNIT B"/>
    <property type="match status" value="1"/>
</dbReference>
<evidence type="ECO:0000256" key="2">
    <source>
        <dbReference type="SAM" id="MobiDB-lite"/>
    </source>
</evidence>
<dbReference type="InterPro" id="IPR023753">
    <property type="entry name" value="FAD/NAD-binding_dom"/>
</dbReference>
<evidence type="ECO:0000313" key="4">
    <source>
        <dbReference type="EMBL" id="WLQ32027.1"/>
    </source>
</evidence>
<dbReference type="PANTHER" id="PTHR42949:SF3">
    <property type="entry name" value="ANAEROBIC GLYCEROL-3-PHOSPHATE DEHYDROGENASE SUBUNIT B"/>
    <property type="match status" value="1"/>
</dbReference>
<protein>
    <submittedName>
        <fullName evidence="4">NAD(P)-binding protein</fullName>
    </submittedName>
</protein>
<dbReference type="RefSeq" id="WP_306050686.1">
    <property type="nucleotide sequence ID" value="NZ_CP120997.1"/>
</dbReference>
<dbReference type="Pfam" id="PF07992">
    <property type="entry name" value="Pyr_redox_2"/>
    <property type="match status" value="1"/>
</dbReference>
<accession>A0ABY9HBZ8</accession>
<proteinExistence type="predicted"/>
<keyword evidence="5" id="KW-1185">Reference proteome</keyword>